<evidence type="ECO:0000313" key="3">
    <source>
        <dbReference type="Proteomes" id="UP000249886"/>
    </source>
</evidence>
<sequence>MTPTTMTLKPTVPVRLTLIIPGVAIIAALVAYFHWTPPTIVAALAALALIGWAAWGCTVRITVDDTTVSLVAPLWSREIPLESIESVQVIPDGGHNRGWVNWIVTKSRAGVRINAGGTAAVVIAARAETYTIVCPTPEQARLCAQLFDA</sequence>
<evidence type="ECO:0008006" key="4">
    <source>
        <dbReference type="Google" id="ProtNLM"/>
    </source>
</evidence>
<keyword evidence="1" id="KW-0812">Transmembrane</keyword>
<dbReference type="RefSeq" id="WP_005524798.1">
    <property type="nucleotide sequence ID" value="NZ_CP050134.2"/>
</dbReference>
<accession>A0A6H9XFW5</accession>
<evidence type="ECO:0000313" key="2">
    <source>
        <dbReference type="EMBL" id="SPW28484.1"/>
    </source>
</evidence>
<dbReference type="AlphaFoldDB" id="A0A6H9XFW5"/>
<comment type="caution">
    <text evidence="2">The sequence shown here is derived from an EMBL/GenBank/DDBJ whole genome shotgun (WGS) entry which is preliminary data.</text>
</comment>
<feature type="transmembrane region" description="Helical" evidence="1">
    <location>
        <begin position="12"/>
        <end position="33"/>
    </location>
</feature>
<protein>
    <recommendedName>
        <fullName evidence="4">DUF3093 domain-containing protein</fullName>
    </recommendedName>
</protein>
<dbReference type="GeneID" id="84573705"/>
<keyword evidence="1" id="KW-0472">Membrane</keyword>
<dbReference type="EMBL" id="UARK01000011">
    <property type="protein sequence ID" value="SPW28484.1"/>
    <property type="molecule type" value="Genomic_DNA"/>
</dbReference>
<keyword evidence="1" id="KW-1133">Transmembrane helix</keyword>
<proteinExistence type="predicted"/>
<organism evidence="2 3">
    <name type="scientific">Corynebacterium matruchotii</name>
    <dbReference type="NCBI Taxonomy" id="43768"/>
    <lineage>
        <taxon>Bacteria</taxon>
        <taxon>Bacillati</taxon>
        <taxon>Actinomycetota</taxon>
        <taxon>Actinomycetes</taxon>
        <taxon>Mycobacteriales</taxon>
        <taxon>Corynebacteriaceae</taxon>
        <taxon>Corynebacterium</taxon>
    </lineage>
</organism>
<name>A0A6H9XFW5_9CORY</name>
<feature type="transmembrane region" description="Helical" evidence="1">
    <location>
        <begin position="39"/>
        <end position="57"/>
    </location>
</feature>
<reference evidence="2 3" key="1">
    <citation type="submission" date="2018-06" db="EMBL/GenBank/DDBJ databases">
        <authorList>
            <consortium name="Pathogen Informatics"/>
            <person name="Doyle S."/>
        </authorList>
    </citation>
    <scope>NUCLEOTIDE SEQUENCE [LARGE SCALE GENOMIC DNA]</scope>
    <source>
        <strain evidence="2 3">NCTC10254</strain>
    </source>
</reference>
<gene>
    <name evidence="2" type="ORF">NCTC10254_01429</name>
</gene>
<dbReference type="Proteomes" id="UP000249886">
    <property type="component" value="Unassembled WGS sequence"/>
</dbReference>
<evidence type="ECO:0000256" key="1">
    <source>
        <dbReference type="SAM" id="Phobius"/>
    </source>
</evidence>